<keyword evidence="2" id="KW-1185">Reference proteome</keyword>
<protein>
    <recommendedName>
        <fullName evidence="3">DUF4270 domain-containing protein</fullName>
    </recommendedName>
</protein>
<reference evidence="2" key="1">
    <citation type="journal article" date="2019" name="Int. J. Syst. Evol. Microbiol.">
        <title>The Global Catalogue of Microorganisms (GCM) 10K type strain sequencing project: providing services to taxonomists for standard genome sequencing and annotation.</title>
        <authorList>
            <consortium name="The Broad Institute Genomics Platform"/>
            <consortium name="The Broad Institute Genome Sequencing Center for Infectious Disease"/>
            <person name="Wu L."/>
            <person name="Ma J."/>
        </authorList>
    </citation>
    <scope>NUCLEOTIDE SEQUENCE [LARGE SCALE GENOMIC DNA]</scope>
    <source>
        <strain evidence="2">CGMCC 1.10832</strain>
    </source>
</reference>
<comment type="caution">
    <text evidence="1">The sequence shown here is derived from an EMBL/GenBank/DDBJ whole genome shotgun (WGS) entry which is preliminary data.</text>
</comment>
<name>A0ABQ1MB16_9BACT</name>
<evidence type="ECO:0008006" key="3">
    <source>
        <dbReference type="Google" id="ProtNLM"/>
    </source>
</evidence>
<proteinExistence type="predicted"/>
<evidence type="ECO:0000313" key="2">
    <source>
        <dbReference type="Proteomes" id="UP000636010"/>
    </source>
</evidence>
<accession>A0ABQ1MB16</accession>
<evidence type="ECO:0000313" key="1">
    <source>
        <dbReference type="EMBL" id="GGC36683.1"/>
    </source>
</evidence>
<sequence>MVPGGNNTDLRFVEFDLPVKHSAFDSVIVSSNNVSGSVGRVYIGHYNDPQIGQIDASGYFGVSLTNSTTERNNIDATSQLVRARLYMNFNYFYGDEFTAPQTFVLSQLADTIEAKNYTVNDDIPVSGNGKVSVDTSFVVRPTDTLTHYIPLTASFGNTMFNAVKNDDLTNLEVAQLLKGFKIQAEGDVNNIMGLNIASGESYFELVFTDEDTVSSVTFNLTGASFTNVDYQPGALIPSDYSGNKSFDLTNPEKIFFNSFLGIFPRFDFQQYLSFIDTVDFMLINKAELVIQDETLQTENSVTVQKSPPSILVPYIVGDEDRILKISEDFWAIQANFSSSGGIANQQVASSPTNLTYVADDNRIVADISFFLQEIYDTPTFWDSGNDIILTGQFIRRNPTPFVDTPIISAGSFNNLLVDKGDVKLKVYYTTFK</sequence>
<organism evidence="1 2">
    <name type="scientific">Marivirga lumbricoides</name>
    <dbReference type="NCBI Taxonomy" id="1046115"/>
    <lineage>
        <taxon>Bacteria</taxon>
        <taxon>Pseudomonadati</taxon>
        <taxon>Bacteroidota</taxon>
        <taxon>Cytophagia</taxon>
        <taxon>Cytophagales</taxon>
        <taxon>Marivirgaceae</taxon>
        <taxon>Marivirga</taxon>
    </lineage>
</organism>
<gene>
    <name evidence="1" type="ORF">GCM10011506_22620</name>
</gene>
<dbReference type="Proteomes" id="UP000636010">
    <property type="component" value="Unassembled WGS sequence"/>
</dbReference>
<dbReference type="EMBL" id="BMEC01000007">
    <property type="protein sequence ID" value="GGC36683.1"/>
    <property type="molecule type" value="Genomic_DNA"/>
</dbReference>